<dbReference type="InterPro" id="IPR018306">
    <property type="entry name" value="Phage_T5_Orf172_DNA-bd"/>
</dbReference>
<accession>A0A511ND48</accession>
<dbReference type="GeneID" id="84648732"/>
<evidence type="ECO:0000259" key="1">
    <source>
        <dbReference type="SMART" id="SM00974"/>
    </source>
</evidence>
<dbReference type="AlphaFoldDB" id="A0A511ND48"/>
<comment type="caution">
    <text evidence="2">The sequence shown here is derived from an EMBL/GenBank/DDBJ whole genome shotgun (WGS) entry which is preliminary data.</text>
</comment>
<dbReference type="Pfam" id="PF10544">
    <property type="entry name" value="T5orf172"/>
    <property type="match status" value="1"/>
</dbReference>
<dbReference type="SMART" id="SM00974">
    <property type="entry name" value="T5orf172"/>
    <property type="match status" value="1"/>
</dbReference>
<sequence length="544" mass="64385">MKSNIERRQNIFDGVLPPSGSKAYFETIEKLEERFGNDKKHQEFIKKCWEKVIKSLEAQYLSNCDLITENSLRHYLKEFNNRAWKYGLRSMPVMFNIMEAFFNYRKPEIYFELIEEENYLISFFDFIDYITSKEFEDNKTLIDENITPDIIYNFNVGKDLEEIKFKNDEDEEYIIAGVSIIRRDNEITVLMITGKKKTSEIFLDKSSLKFDTQNSNKTKLIDEIKETLKTNEIEYEYLDNDKKYIKVLVASRIDLETMTIDARYIAEETNLMFNVVTDEIDGFLDGKGSFISEDLKRTYESSKQKVEGFNAIFEVIKLSLYLPYFFNSKEDAIVEEVLDTQFKKQISSPLTKRKFNNVFGYKSATKSLYSIDVNNVFSPDKIKLRDDLFKVQSGGYWKKIAIDEIGLDKKGNPIHGRTWVNQSLSWFEAKEDDLIVEKETELYKDKNAGFIYILRNPIMEKNIFKIGLTRYDVDERVRQLSKTSVPDKFYKSQEWNVKDCIKAEKEIHLRLDAYRVDPRREFFKTEYDKAIKVIKEVVDEINRE</sequence>
<protein>
    <recommendedName>
        <fullName evidence="1">Bacteriophage T5 Orf172 DNA-binding domain-containing protein</fullName>
    </recommendedName>
</protein>
<dbReference type="OrthoDB" id="1312564at2"/>
<dbReference type="EMBL" id="BJXC01000002">
    <property type="protein sequence ID" value="GEM50753.1"/>
    <property type="molecule type" value="Genomic_DNA"/>
</dbReference>
<evidence type="ECO:0000313" key="3">
    <source>
        <dbReference type="Proteomes" id="UP000321245"/>
    </source>
</evidence>
<name>A0A511ND48_9FLAO</name>
<organism evidence="2 3">
    <name type="scientific">Empedobacter brevis NBRC 14943 = ATCC 43319</name>
    <dbReference type="NCBI Taxonomy" id="1218108"/>
    <lineage>
        <taxon>Bacteria</taxon>
        <taxon>Pseudomonadati</taxon>
        <taxon>Bacteroidota</taxon>
        <taxon>Flavobacteriia</taxon>
        <taxon>Flavobacteriales</taxon>
        <taxon>Weeksellaceae</taxon>
        <taxon>Empedobacter</taxon>
    </lineage>
</organism>
<keyword evidence="3" id="KW-1185">Reference proteome</keyword>
<reference evidence="2 3" key="1">
    <citation type="submission" date="2019-07" db="EMBL/GenBank/DDBJ databases">
        <title>Whole genome shotgun sequence of Empedobacter brevis NBRC 14943.</title>
        <authorList>
            <person name="Hosoyama A."/>
            <person name="Uohara A."/>
            <person name="Ohji S."/>
            <person name="Ichikawa N."/>
        </authorList>
    </citation>
    <scope>NUCLEOTIDE SEQUENCE [LARGE SCALE GENOMIC DNA]</scope>
    <source>
        <strain evidence="2 3">NBRC 14943</strain>
    </source>
</reference>
<dbReference type="RefSeq" id="WP_026357363.1">
    <property type="nucleotide sequence ID" value="NZ_BJXC01000002.1"/>
</dbReference>
<evidence type="ECO:0000313" key="2">
    <source>
        <dbReference type="EMBL" id="GEM50753.1"/>
    </source>
</evidence>
<dbReference type="STRING" id="1218108.GCA_000382425_00454"/>
<feature type="domain" description="Bacteriophage T5 Orf172 DNA-binding" evidence="1">
    <location>
        <begin position="458"/>
        <end position="537"/>
    </location>
</feature>
<dbReference type="Proteomes" id="UP000321245">
    <property type="component" value="Unassembled WGS sequence"/>
</dbReference>
<gene>
    <name evidence="2" type="ORF">EB1_05430</name>
</gene>
<proteinExistence type="predicted"/>